<proteinExistence type="predicted"/>
<evidence type="ECO:0000313" key="7">
    <source>
        <dbReference type="EMBL" id="MBN7798418.1"/>
    </source>
</evidence>
<organism evidence="7 8">
    <name type="scientific">Parahaliea mediterranea</name>
    <dbReference type="NCBI Taxonomy" id="651086"/>
    <lineage>
        <taxon>Bacteria</taxon>
        <taxon>Pseudomonadati</taxon>
        <taxon>Pseudomonadota</taxon>
        <taxon>Gammaproteobacteria</taxon>
        <taxon>Cellvibrionales</taxon>
        <taxon>Halieaceae</taxon>
        <taxon>Parahaliea</taxon>
    </lineage>
</organism>
<dbReference type="AlphaFoldDB" id="A0A939DI29"/>
<dbReference type="PROSITE" id="PS50305">
    <property type="entry name" value="SIRTUIN"/>
    <property type="match status" value="1"/>
</dbReference>
<evidence type="ECO:0000256" key="3">
    <source>
        <dbReference type="ARBA" id="ARBA00023027"/>
    </source>
</evidence>
<keyword evidence="4" id="KW-0479">Metal-binding</keyword>
<dbReference type="EMBL" id="JAFKCZ010000014">
    <property type="protein sequence ID" value="MBN7798418.1"/>
    <property type="molecule type" value="Genomic_DNA"/>
</dbReference>
<evidence type="ECO:0000256" key="1">
    <source>
        <dbReference type="ARBA" id="ARBA00012928"/>
    </source>
</evidence>
<feature type="binding site" evidence="4">
    <location>
        <position position="183"/>
    </location>
    <ligand>
        <name>Zn(2+)</name>
        <dbReference type="ChEBI" id="CHEBI:29105"/>
    </ligand>
</feature>
<evidence type="ECO:0000256" key="5">
    <source>
        <dbReference type="SAM" id="MobiDB-lite"/>
    </source>
</evidence>
<dbReference type="InterPro" id="IPR003000">
    <property type="entry name" value="Sirtuin"/>
</dbReference>
<sequence length="285" mass="30517">MHTDDAHSARLLDFIARYPRLVVLTGAGVSAGSGIPTYRDREGNWQHSAPITHQAFVGSDSARRRYWTRSLAGWPAVRDARPNGAHLALAAMERAGVVELVITQNVDRLHQRAGSRKVIDLHGRLDRVRCLDCEGLQSREDIQRHFAHGGVHPQPAPAAPRPDGDADITEPAADLQPPRCPACRGMVMPDVVFFGGAVPRDTVACCKAAIDTADALLVVGSSLQVYSGFRFCRYARDTGKPLALLNPGASRADPMAALKLAANCAPVLAAVANHLTTTPAAPPPR</sequence>
<dbReference type="GO" id="GO:0070403">
    <property type="term" value="F:NAD+ binding"/>
    <property type="evidence" value="ECO:0007669"/>
    <property type="project" value="InterPro"/>
</dbReference>
<name>A0A939DI29_9GAMM</name>
<comment type="caution">
    <text evidence="7">The sequence shown here is derived from an EMBL/GenBank/DDBJ whole genome shotgun (WGS) entry which is preliminary data.</text>
</comment>
<evidence type="ECO:0000256" key="4">
    <source>
        <dbReference type="PROSITE-ProRule" id="PRU00236"/>
    </source>
</evidence>
<keyword evidence="3" id="KW-0520">NAD</keyword>
<reference evidence="7" key="1">
    <citation type="submission" date="2021-02" db="EMBL/GenBank/DDBJ databases">
        <title>PHA producing bacteria isolated from coastal sediment in Guangdong, Shenzhen.</title>
        <authorList>
            <person name="Zheng W."/>
            <person name="Yu S."/>
            <person name="Huang Y."/>
        </authorList>
    </citation>
    <scope>NUCLEOTIDE SEQUENCE</scope>
    <source>
        <strain evidence="7">TN14-10</strain>
    </source>
</reference>
<feature type="binding site" evidence="4">
    <location>
        <position position="130"/>
    </location>
    <ligand>
        <name>Zn(2+)</name>
        <dbReference type="ChEBI" id="CHEBI:29105"/>
    </ligand>
</feature>
<dbReference type="GO" id="GO:0017136">
    <property type="term" value="F:histone deacetylase activity, NAD-dependent"/>
    <property type="evidence" value="ECO:0007669"/>
    <property type="project" value="TreeGrafter"/>
</dbReference>
<dbReference type="NCBIfam" id="NF003738">
    <property type="entry name" value="PRK05333.1"/>
    <property type="match status" value="1"/>
</dbReference>
<dbReference type="InterPro" id="IPR026591">
    <property type="entry name" value="Sirtuin_cat_small_dom_sf"/>
</dbReference>
<dbReference type="Gene3D" id="3.40.50.1220">
    <property type="entry name" value="TPP-binding domain"/>
    <property type="match status" value="1"/>
</dbReference>
<dbReference type="Proteomes" id="UP000664303">
    <property type="component" value="Unassembled WGS sequence"/>
</dbReference>
<evidence type="ECO:0000313" key="8">
    <source>
        <dbReference type="Proteomes" id="UP000664303"/>
    </source>
</evidence>
<dbReference type="PANTHER" id="PTHR11085">
    <property type="entry name" value="NAD-DEPENDENT PROTEIN DEACYLASE SIRTUIN-5, MITOCHONDRIAL-RELATED"/>
    <property type="match status" value="1"/>
</dbReference>
<feature type="region of interest" description="Disordered" evidence="5">
    <location>
        <begin position="148"/>
        <end position="173"/>
    </location>
</feature>
<dbReference type="InterPro" id="IPR026590">
    <property type="entry name" value="Ssirtuin_cat_dom"/>
</dbReference>
<dbReference type="EC" id="2.3.1.286" evidence="1"/>
<dbReference type="SUPFAM" id="SSF52467">
    <property type="entry name" value="DHS-like NAD/FAD-binding domain"/>
    <property type="match status" value="1"/>
</dbReference>
<dbReference type="InterPro" id="IPR050134">
    <property type="entry name" value="NAD-dep_sirtuin_deacylases"/>
</dbReference>
<dbReference type="RefSeq" id="WP_206561860.1">
    <property type="nucleotide sequence ID" value="NZ_JAFKCZ010000014.1"/>
</dbReference>
<dbReference type="InterPro" id="IPR029035">
    <property type="entry name" value="DHS-like_NAD/FAD-binding_dom"/>
</dbReference>
<feature type="domain" description="Deacetylase sirtuin-type" evidence="6">
    <location>
        <begin position="1"/>
        <end position="278"/>
    </location>
</feature>
<feature type="binding site" evidence="4">
    <location>
        <position position="133"/>
    </location>
    <ligand>
        <name>Zn(2+)</name>
        <dbReference type="ChEBI" id="CHEBI:29105"/>
    </ligand>
</feature>
<dbReference type="Pfam" id="PF02146">
    <property type="entry name" value="SIR2"/>
    <property type="match status" value="1"/>
</dbReference>
<gene>
    <name evidence="7" type="ORF">JYP50_17585</name>
</gene>
<evidence type="ECO:0000259" key="6">
    <source>
        <dbReference type="PROSITE" id="PS50305"/>
    </source>
</evidence>
<keyword evidence="8" id="KW-1185">Reference proteome</keyword>
<protein>
    <recommendedName>
        <fullName evidence="1">protein acetyllysine N-acetyltransferase</fullName>
        <ecNumber evidence="1">2.3.1.286</ecNumber>
    </recommendedName>
</protein>
<feature type="binding site" evidence="4">
    <location>
        <position position="180"/>
    </location>
    <ligand>
        <name>Zn(2+)</name>
        <dbReference type="ChEBI" id="CHEBI:29105"/>
    </ligand>
</feature>
<keyword evidence="2" id="KW-0808">Transferase</keyword>
<evidence type="ECO:0000256" key="2">
    <source>
        <dbReference type="ARBA" id="ARBA00022679"/>
    </source>
</evidence>
<dbReference type="GO" id="GO:0046872">
    <property type="term" value="F:metal ion binding"/>
    <property type="evidence" value="ECO:0007669"/>
    <property type="project" value="UniProtKB-KW"/>
</dbReference>
<keyword evidence="4" id="KW-0862">Zinc</keyword>
<feature type="active site" description="Proton acceptor" evidence="4">
    <location>
        <position position="122"/>
    </location>
</feature>
<dbReference type="PANTHER" id="PTHR11085:SF10">
    <property type="entry name" value="NAD-DEPENDENT PROTEIN DEACYLASE SIRTUIN-5, MITOCHONDRIAL-RELATED"/>
    <property type="match status" value="1"/>
</dbReference>
<dbReference type="Gene3D" id="3.30.1600.10">
    <property type="entry name" value="SIR2/SIRT2 'Small Domain"/>
    <property type="match status" value="1"/>
</dbReference>
<accession>A0A939DI29</accession>